<feature type="region of interest" description="Disordered" evidence="1">
    <location>
        <begin position="253"/>
        <end position="526"/>
    </location>
</feature>
<dbReference type="Proteomes" id="UP000800094">
    <property type="component" value="Unassembled WGS sequence"/>
</dbReference>
<dbReference type="GeneID" id="54580584"/>
<feature type="compositionally biased region" description="Polar residues" evidence="1">
    <location>
        <begin position="425"/>
        <end position="440"/>
    </location>
</feature>
<dbReference type="AlphaFoldDB" id="A0A6A6HW57"/>
<evidence type="ECO:0000313" key="2">
    <source>
        <dbReference type="EMBL" id="KAF2242316.1"/>
    </source>
</evidence>
<name>A0A6A6HW57_9PLEO</name>
<proteinExistence type="predicted"/>
<feature type="compositionally biased region" description="Pro residues" evidence="1">
    <location>
        <begin position="458"/>
        <end position="475"/>
    </location>
</feature>
<feature type="compositionally biased region" description="Polar residues" evidence="1">
    <location>
        <begin position="316"/>
        <end position="335"/>
    </location>
</feature>
<sequence>MLDEALPTFFLKPATDKIKHHESYLFTQNGSEPDAAYALTHADPASNGAKNTYAVALFDSHNPEILYGEVLSRPGWSQPSLSQEEIRKNGGIPPLPQPIFPTEFAIQLYNPDQQIVIKQQTSKWSGTVTYEFSMPQTSFRTPSSSSLDRSQNDPGADAATPQINFVWRKEGRLGKDMTCYLTGKSTDPTGKKAKKSKEPDIAVALFSGLKEMTIMESNLYRVEMEDYKGLEVVLLLGAAVIRDLFYSNPRESYHIIDPNSRKNSGGVRGRKGSSPLEPASITPPVMTPQPPHPPQRPAHQPLQPAKGAALNGLYNHPSQNAYKRSSLPPLQTGSQPARPLDPRSQWEIDAETARLKAQVEAEAREQRRQEEINRRARRKQEEEEERKTRQFLENEERRRKQEEKERRRRKAEVDKETERLRRQFGDQSNLVPPAQPQQRHSAPLLQGPWQRPSHGPAPAQPPRPQGPYLQPPGPQPAASQSSFFSNGLPRPSAQQQQKMKKKSFWGLRSSSESNTSTLRKKQSSMF</sequence>
<feature type="compositionally biased region" description="Basic and acidic residues" evidence="1">
    <location>
        <begin position="340"/>
        <end position="424"/>
    </location>
</feature>
<feature type="compositionally biased region" description="Polar residues" evidence="1">
    <location>
        <begin position="508"/>
        <end position="517"/>
    </location>
</feature>
<feature type="region of interest" description="Disordered" evidence="1">
    <location>
        <begin position="135"/>
        <end position="160"/>
    </location>
</feature>
<dbReference type="RefSeq" id="XP_033677320.1">
    <property type="nucleotide sequence ID" value="XM_033827254.1"/>
</dbReference>
<evidence type="ECO:0000313" key="3">
    <source>
        <dbReference type="Proteomes" id="UP000800094"/>
    </source>
</evidence>
<dbReference type="OrthoDB" id="3357341at2759"/>
<keyword evidence="3" id="KW-1185">Reference proteome</keyword>
<reference evidence="2" key="1">
    <citation type="journal article" date="2020" name="Stud. Mycol.">
        <title>101 Dothideomycetes genomes: a test case for predicting lifestyles and emergence of pathogens.</title>
        <authorList>
            <person name="Haridas S."/>
            <person name="Albert R."/>
            <person name="Binder M."/>
            <person name="Bloem J."/>
            <person name="Labutti K."/>
            <person name="Salamov A."/>
            <person name="Andreopoulos B."/>
            <person name="Baker S."/>
            <person name="Barry K."/>
            <person name="Bills G."/>
            <person name="Bluhm B."/>
            <person name="Cannon C."/>
            <person name="Castanera R."/>
            <person name="Culley D."/>
            <person name="Daum C."/>
            <person name="Ezra D."/>
            <person name="Gonzalez J."/>
            <person name="Henrissat B."/>
            <person name="Kuo A."/>
            <person name="Liang C."/>
            <person name="Lipzen A."/>
            <person name="Lutzoni F."/>
            <person name="Magnuson J."/>
            <person name="Mondo S."/>
            <person name="Nolan M."/>
            <person name="Ohm R."/>
            <person name="Pangilinan J."/>
            <person name="Park H.-J."/>
            <person name="Ramirez L."/>
            <person name="Alfaro M."/>
            <person name="Sun H."/>
            <person name="Tritt A."/>
            <person name="Yoshinaga Y."/>
            <person name="Zwiers L.-H."/>
            <person name="Turgeon B."/>
            <person name="Goodwin S."/>
            <person name="Spatafora J."/>
            <person name="Crous P."/>
            <person name="Grigoriev I."/>
        </authorList>
    </citation>
    <scope>NUCLEOTIDE SEQUENCE</scope>
    <source>
        <strain evidence="2">CBS 122368</strain>
    </source>
</reference>
<gene>
    <name evidence="2" type="ORF">BU26DRAFT_510724</name>
</gene>
<accession>A0A6A6HW57</accession>
<feature type="compositionally biased region" description="Pro residues" evidence="1">
    <location>
        <begin position="285"/>
        <end position="296"/>
    </location>
</feature>
<evidence type="ECO:0000256" key="1">
    <source>
        <dbReference type="SAM" id="MobiDB-lite"/>
    </source>
</evidence>
<feature type="compositionally biased region" description="Polar residues" evidence="1">
    <location>
        <begin position="135"/>
        <end position="153"/>
    </location>
</feature>
<protein>
    <submittedName>
        <fullName evidence="2">Uncharacterized protein</fullName>
    </submittedName>
</protein>
<organism evidence="2 3">
    <name type="scientific">Trematosphaeria pertusa</name>
    <dbReference type="NCBI Taxonomy" id="390896"/>
    <lineage>
        <taxon>Eukaryota</taxon>
        <taxon>Fungi</taxon>
        <taxon>Dikarya</taxon>
        <taxon>Ascomycota</taxon>
        <taxon>Pezizomycotina</taxon>
        <taxon>Dothideomycetes</taxon>
        <taxon>Pleosporomycetidae</taxon>
        <taxon>Pleosporales</taxon>
        <taxon>Massarineae</taxon>
        <taxon>Trematosphaeriaceae</taxon>
        <taxon>Trematosphaeria</taxon>
    </lineage>
</organism>
<dbReference type="EMBL" id="ML987208">
    <property type="protein sequence ID" value="KAF2242316.1"/>
    <property type="molecule type" value="Genomic_DNA"/>
</dbReference>